<evidence type="ECO:0000256" key="1">
    <source>
        <dbReference type="SAM" id="Phobius"/>
    </source>
</evidence>
<keyword evidence="1" id="KW-1133">Transmembrane helix</keyword>
<reference evidence="2 3" key="1">
    <citation type="submission" date="2015-11" db="EMBL/GenBank/DDBJ databases">
        <title>Butyribacter intestini gen. nov., sp. nov., a butyric acid-producing bacterium of the family Lachnospiraceae isolated from the human faeces.</title>
        <authorList>
            <person name="Zou Y."/>
            <person name="Xue W."/>
            <person name="Luo G."/>
            <person name="Lv M."/>
        </authorList>
    </citation>
    <scope>NUCLEOTIDE SEQUENCE [LARGE SCALE GENOMIC DNA]</scope>
    <source>
        <strain evidence="2 3">ACET-33324</strain>
    </source>
</reference>
<dbReference type="STRING" id="290052.ASU35_05310"/>
<keyword evidence="3" id="KW-1185">Reference proteome</keyword>
<dbReference type="RefSeq" id="WP_058351308.1">
    <property type="nucleotide sequence ID" value="NZ_CABMMD010000002.1"/>
</dbReference>
<dbReference type="Proteomes" id="UP000054874">
    <property type="component" value="Unassembled WGS sequence"/>
</dbReference>
<dbReference type="EMBL" id="LNAM01000002">
    <property type="protein sequence ID" value="KSV60591.1"/>
    <property type="molecule type" value="Genomic_DNA"/>
</dbReference>
<feature type="transmembrane region" description="Helical" evidence="1">
    <location>
        <begin position="30"/>
        <end position="50"/>
    </location>
</feature>
<evidence type="ECO:0000313" key="2">
    <source>
        <dbReference type="EMBL" id="KSV60591.1"/>
    </source>
</evidence>
<sequence length="91" mass="9727">MRFLIKLLLLPVVMILSLMKLVIDGATKIYCLVAGVAINLLVISAVLAVVTGQWLALGIFAMVFVGVIVVLFFAGTISVVLDGLKERLKAV</sequence>
<name>A0A0V8QJ45_9FIRM</name>
<keyword evidence="1" id="KW-0472">Membrane</keyword>
<proteinExistence type="predicted"/>
<organism evidence="2 3">
    <name type="scientific">Acetivibrio ethanolgignens</name>
    <dbReference type="NCBI Taxonomy" id="290052"/>
    <lineage>
        <taxon>Bacteria</taxon>
        <taxon>Bacillati</taxon>
        <taxon>Bacillota</taxon>
        <taxon>Clostridia</taxon>
        <taxon>Eubacteriales</taxon>
        <taxon>Oscillospiraceae</taxon>
        <taxon>Acetivibrio</taxon>
    </lineage>
</organism>
<protein>
    <submittedName>
        <fullName evidence="2">Uncharacterized protein</fullName>
    </submittedName>
</protein>
<comment type="caution">
    <text evidence="2">The sequence shown here is derived from an EMBL/GenBank/DDBJ whole genome shotgun (WGS) entry which is preliminary data.</text>
</comment>
<keyword evidence="1" id="KW-0812">Transmembrane</keyword>
<feature type="transmembrane region" description="Helical" evidence="1">
    <location>
        <begin position="6"/>
        <end position="23"/>
    </location>
</feature>
<feature type="transmembrane region" description="Helical" evidence="1">
    <location>
        <begin position="56"/>
        <end position="81"/>
    </location>
</feature>
<dbReference type="AlphaFoldDB" id="A0A0V8QJ45"/>
<evidence type="ECO:0000313" key="3">
    <source>
        <dbReference type="Proteomes" id="UP000054874"/>
    </source>
</evidence>
<accession>A0A0V8QJ45</accession>
<gene>
    <name evidence="2" type="ORF">ASU35_05310</name>
</gene>